<dbReference type="OrthoDB" id="194358at2759"/>
<dbReference type="InterPro" id="IPR053137">
    <property type="entry name" value="NLR-like"/>
</dbReference>
<dbReference type="GO" id="GO:0003824">
    <property type="term" value="F:catalytic activity"/>
    <property type="evidence" value="ECO:0007669"/>
    <property type="project" value="InterPro"/>
</dbReference>
<dbReference type="InterPro" id="IPR056884">
    <property type="entry name" value="NPHP3-like_N"/>
</dbReference>
<sequence length="610" mass="68128">MSGSQDYTVGWICALRVEFEAALSFLDERHEMPQWVAQRDNNTYALGRIGRHNVVIATPPYGEYGLASAATVARDMLSSFPNLRIVLSVGIGGGAPSPKHDIRLGDVVVSEPGDGHGGVLQYDFDKSIQSGSFHMTGFLNWPPILLRSALVRLRVMHEMEGHQLVAAVNAKLKIIKKPKKYVRPSPASDRLYKSHVVHPLTSSDGGDVCGDDAAHLVARHERGEEDDDPEIHYGFIASANQLMKDARMRDELAAERDVLCFETEAAGLMNFIPSLVIRGICDYSDSHKTNTWQGFAAMTAAAYATDLLSKIPPNTVKAERRMIDILDQVHGQLHQIPQEVNETKGSISAIGNGQHLEKLRHWLSPPDLVSHSSNIAREHQHPGVRTWFLEGSAFHEWKTGKRKHLWLYAPPGHGKTVLSTTILDHLRESNANPALAFFFHTHDTRRQTLEDLVRSLAFQLYHTGGEVAGKLNNLFTAHDDGQRDPSISDLSTCVESMLRISRRVTVILDALDECTMRADLLRWMKRLASSSNIGDTKFIVTSRPEAEFLHDIPQIFGEDNCIPFDASVFNHNIRSFATEELYKNPEFVDKIPPHLLEEIRNRIGDEANGM</sequence>
<feature type="domain" description="NACHT" evidence="2">
    <location>
        <begin position="403"/>
        <end position="546"/>
    </location>
</feature>
<dbReference type="SUPFAM" id="SSF52540">
    <property type="entry name" value="P-loop containing nucleoside triphosphate hydrolases"/>
    <property type="match status" value="1"/>
</dbReference>
<keyword evidence="1" id="KW-0677">Repeat</keyword>
<proteinExistence type="predicted"/>
<dbReference type="InterPro" id="IPR035994">
    <property type="entry name" value="Nucleoside_phosphorylase_sf"/>
</dbReference>
<dbReference type="Gene3D" id="3.40.50.1580">
    <property type="entry name" value="Nucleoside phosphorylase domain"/>
    <property type="match status" value="1"/>
</dbReference>
<protein>
    <submittedName>
        <fullName evidence="3">Ankyrin repeat protein</fullName>
    </submittedName>
</protein>
<dbReference type="Pfam" id="PF24883">
    <property type="entry name" value="NPHP3_N"/>
    <property type="match status" value="1"/>
</dbReference>
<keyword evidence="4" id="KW-1185">Reference proteome</keyword>
<dbReference type="PANTHER" id="PTHR46082">
    <property type="entry name" value="ATP/GTP-BINDING PROTEIN-RELATED"/>
    <property type="match status" value="1"/>
</dbReference>
<evidence type="ECO:0000259" key="2">
    <source>
        <dbReference type="PROSITE" id="PS50837"/>
    </source>
</evidence>
<dbReference type="Gene3D" id="3.40.50.300">
    <property type="entry name" value="P-loop containing nucleotide triphosphate hydrolases"/>
    <property type="match status" value="1"/>
</dbReference>
<evidence type="ECO:0000313" key="3">
    <source>
        <dbReference type="EMBL" id="KAH7325700.1"/>
    </source>
</evidence>
<dbReference type="PROSITE" id="PS50837">
    <property type="entry name" value="NACHT"/>
    <property type="match status" value="1"/>
</dbReference>
<dbReference type="PANTHER" id="PTHR46082:SF11">
    <property type="entry name" value="AAA+ ATPASE DOMAIN-CONTAINING PROTEIN-RELATED"/>
    <property type="match status" value="1"/>
</dbReference>
<dbReference type="GO" id="GO:0009116">
    <property type="term" value="P:nucleoside metabolic process"/>
    <property type="evidence" value="ECO:0007669"/>
    <property type="project" value="InterPro"/>
</dbReference>
<organism evidence="3 4">
    <name type="scientific">Stachybotrys elegans</name>
    <dbReference type="NCBI Taxonomy" id="80388"/>
    <lineage>
        <taxon>Eukaryota</taxon>
        <taxon>Fungi</taxon>
        <taxon>Dikarya</taxon>
        <taxon>Ascomycota</taxon>
        <taxon>Pezizomycotina</taxon>
        <taxon>Sordariomycetes</taxon>
        <taxon>Hypocreomycetidae</taxon>
        <taxon>Hypocreales</taxon>
        <taxon>Stachybotryaceae</taxon>
        <taxon>Stachybotrys</taxon>
    </lineage>
</organism>
<dbReference type="AlphaFoldDB" id="A0A8K0T295"/>
<accession>A0A8K0T295</accession>
<dbReference type="SUPFAM" id="SSF53167">
    <property type="entry name" value="Purine and uridine phosphorylases"/>
    <property type="match status" value="1"/>
</dbReference>
<comment type="caution">
    <text evidence="3">The sequence shown here is derived from an EMBL/GenBank/DDBJ whole genome shotgun (WGS) entry which is preliminary data.</text>
</comment>
<gene>
    <name evidence="3" type="ORF">B0I35DRAFT_474444</name>
</gene>
<dbReference type="Proteomes" id="UP000813444">
    <property type="component" value="Unassembled WGS sequence"/>
</dbReference>
<dbReference type="InterPro" id="IPR007111">
    <property type="entry name" value="NACHT_NTPase"/>
</dbReference>
<dbReference type="EMBL" id="JAGPNK010000002">
    <property type="protein sequence ID" value="KAH7325700.1"/>
    <property type="molecule type" value="Genomic_DNA"/>
</dbReference>
<name>A0A8K0T295_9HYPO</name>
<reference evidence="3" key="1">
    <citation type="journal article" date="2021" name="Nat. Commun.">
        <title>Genetic determinants of endophytism in the Arabidopsis root mycobiome.</title>
        <authorList>
            <person name="Mesny F."/>
            <person name="Miyauchi S."/>
            <person name="Thiergart T."/>
            <person name="Pickel B."/>
            <person name="Atanasova L."/>
            <person name="Karlsson M."/>
            <person name="Huettel B."/>
            <person name="Barry K.W."/>
            <person name="Haridas S."/>
            <person name="Chen C."/>
            <person name="Bauer D."/>
            <person name="Andreopoulos W."/>
            <person name="Pangilinan J."/>
            <person name="LaButti K."/>
            <person name="Riley R."/>
            <person name="Lipzen A."/>
            <person name="Clum A."/>
            <person name="Drula E."/>
            <person name="Henrissat B."/>
            <person name="Kohler A."/>
            <person name="Grigoriev I.V."/>
            <person name="Martin F.M."/>
            <person name="Hacquard S."/>
        </authorList>
    </citation>
    <scope>NUCLEOTIDE SEQUENCE</scope>
    <source>
        <strain evidence="3">MPI-CAGE-CH-0235</strain>
    </source>
</reference>
<evidence type="ECO:0000313" key="4">
    <source>
        <dbReference type="Proteomes" id="UP000813444"/>
    </source>
</evidence>
<evidence type="ECO:0000256" key="1">
    <source>
        <dbReference type="ARBA" id="ARBA00022737"/>
    </source>
</evidence>
<dbReference type="InterPro" id="IPR027417">
    <property type="entry name" value="P-loop_NTPase"/>
</dbReference>